<reference evidence="7 8" key="1">
    <citation type="submission" date="2016-10" db="EMBL/GenBank/DDBJ databases">
        <authorList>
            <person name="de Groot N.N."/>
        </authorList>
    </citation>
    <scope>NUCLEOTIDE SEQUENCE [LARGE SCALE GENOMIC DNA]</scope>
    <source>
        <strain evidence="8">L7-484,KACC 16230,DSM 25025</strain>
    </source>
</reference>
<sequence length="280" mass="30528">MRSGVTVHDMDARTGAQASDAGDDRPARRSRVSGIDRMLQILDQLRDTGRPATAYDLAHSVGAPLSTIYTIVDDLVGKGLLVRSEDGSIWLGPRLYHYGLAYERSIDLMAIAKEEMADLNRQLGETIQICGRDADMMVVLAMAEGRDHFQVTSRVGSRVPLNWVASGRLLVGHLPDEERIALFRHCARVSPTGRAETDAETLASQSAAALRDRLSIQAGESAYAVACVAAPIVDREGACNATISVVLPDFKVGQARERYADAVREAARRIETRLGWARSR</sequence>
<dbReference type="InterPro" id="IPR036388">
    <property type="entry name" value="WH-like_DNA-bd_sf"/>
</dbReference>
<dbReference type="Proteomes" id="UP000198793">
    <property type="component" value="Unassembled WGS sequence"/>
</dbReference>
<dbReference type="Pfam" id="PF09339">
    <property type="entry name" value="HTH_IclR"/>
    <property type="match status" value="1"/>
</dbReference>
<dbReference type="PANTHER" id="PTHR30136">
    <property type="entry name" value="HELIX-TURN-HELIX TRANSCRIPTIONAL REGULATOR, ICLR FAMILY"/>
    <property type="match status" value="1"/>
</dbReference>
<dbReference type="GO" id="GO:0003677">
    <property type="term" value="F:DNA binding"/>
    <property type="evidence" value="ECO:0007669"/>
    <property type="project" value="UniProtKB-KW"/>
</dbReference>
<protein>
    <submittedName>
        <fullName evidence="7">DNA-binding transcriptional regulator, IclR family</fullName>
    </submittedName>
</protein>
<evidence type="ECO:0000256" key="1">
    <source>
        <dbReference type="ARBA" id="ARBA00023015"/>
    </source>
</evidence>
<dbReference type="InterPro" id="IPR036390">
    <property type="entry name" value="WH_DNA-bd_sf"/>
</dbReference>
<keyword evidence="1" id="KW-0805">Transcription regulation</keyword>
<dbReference type="Pfam" id="PF01614">
    <property type="entry name" value="IclR_C"/>
    <property type="match status" value="1"/>
</dbReference>
<dbReference type="Gene3D" id="3.30.450.40">
    <property type="match status" value="1"/>
</dbReference>
<evidence type="ECO:0000313" key="7">
    <source>
        <dbReference type="EMBL" id="SDN64295.1"/>
    </source>
</evidence>
<evidence type="ECO:0000313" key="8">
    <source>
        <dbReference type="Proteomes" id="UP000198793"/>
    </source>
</evidence>
<gene>
    <name evidence="7" type="ORF">SAMN05192530_101566</name>
</gene>
<dbReference type="GO" id="GO:0045892">
    <property type="term" value="P:negative regulation of DNA-templated transcription"/>
    <property type="evidence" value="ECO:0007669"/>
    <property type="project" value="TreeGrafter"/>
</dbReference>
<dbReference type="InterPro" id="IPR014757">
    <property type="entry name" value="Tscrpt_reg_IclR_C"/>
</dbReference>
<dbReference type="GO" id="GO:0003700">
    <property type="term" value="F:DNA-binding transcription factor activity"/>
    <property type="evidence" value="ECO:0007669"/>
    <property type="project" value="TreeGrafter"/>
</dbReference>
<dbReference type="InterPro" id="IPR005471">
    <property type="entry name" value="Tscrpt_reg_IclR_N"/>
</dbReference>
<evidence type="ECO:0000256" key="4">
    <source>
        <dbReference type="SAM" id="MobiDB-lite"/>
    </source>
</evidence>
<evidence type="ECO:0000256" key="2">
    <source>
        <dbReference type="ARBA" id="ARBA00023125"/>
    </source>
</evidence>
<name>A0A1H0D2C6_9HYPH</name>
<evidence type="ECO:0000259" key="6">
    <source>
        <dbReference type="PROSITE" id="PS51078"/>
    </source>
</evidence>
<dbReference type="SMART" id="SM00346">
    <property type="entry name" value="HTH_ICLR"/>
    <property type="match status" value="1"/>
</dbReference>
<proteinExistence type="predicted"/>
<dbReference type="PROSITE" id="PS51077">
    <property type="entry name" value="HTH_ICLR"/>
    <property type="match status" value="1"/>
</dbReference>
<dbReference type="PROSITE" id="PS51078">
    <property type="entry name" value="ICLR_ED"/>
    <property type="match status" value="1"/>
</dbReference>
<dbReference type="InterPro" id="IPR029016">
    <property type="entry name" value="GAF-like_dom_sf"/>
</dbReference>
<dbReference type="Gene3D" id="1.10.10.10">
    <property type="entry name" value="Winged helix-like DNA-binding domain superfamily/Winged helix DNA-binding domain"/>
    <property type="match status" value="1"/>
</dbReference>
<dbReference type="EMBL" id="FNIT01000001">
    <property type="protein sequence ID" value="SDN64295.1"/>
    <property type="molecule type" value="Genomic_DNA"/>
</dbReference>
<feature type="region of interest" description="Disordered" evidence="4">
    <location>
        <begin position="1"/>
        <end position="30"/>
    </location>
</feature>
<dbReference type="PANTHER" id="PTHR30136:SF24">
    <property type="entry name" value="HTH-TYPE TRANSCRIPTIONAL REPRESSOR ALLR"/>
    <property type="match status" value="1"/>
</dbReference>
<keyword evidence="8" id="KW-1185">Reference proteome</keyword>
<feature type="domain" description="HTH iclR-type" evidence="5">
    <location>
        <begin position="32"/>
        <end position="93"/>
    </location>
</feature>
<accession>A0A1H0D2C6</accession>
<evidence type="ECO:0000256" key="3">
    <source>
        <dbReference type="ARBA" id="ARBA00023163"/>
    </source>
</evidence>
<dbReference type="SUPFAM" id="SSF46785">
    <property type="entry name" value="Winged helix' DNA-binding domain"/>
    <property type="match status" value="1"/>
</dbReference>
<dbReference type="STRING" id="1166073.SAMN05192530_101566"/>
<evidence type="ECO:0000259" key="5">
    <source>
        <dbReference type="PROSITE" id="PS51077"/>
    </source>
</evidence>
<dbReference type="SUPFAM" id="SSF55781">
    <property type="entry name" value="GAF domain-like"/>
    <property type="match status" value="1"/>
</dbReference>
<dbReference type="InterPro" id="IPR050707">
    <property type="entry name" value="HTH_MetabolicPath_Reg"/>
</dbReference>
<keyword evidence="3" id="KW-0804">Transcription</keyword>
<organism evidence="7 8">
    <name type="scientific">Aureimonas jatrophae</name>
    <dbReference type="NCBI Taxonomy" id="1166073"/>
    <lineage>
        <taxon>Bacteria</taxon>
        <taxon>Pseudomonadati</taxon>
        <taxon>Pseudomonadota</taxon>
        <taxon>Alphaproteobacteria</taxon>
        <taxon>Hyphomicrobiales</taxon>
        <taxon>Aurantimonadaceae</taxon>
        <taxon>Aureimonas</taxon>
    </lineage>
</organism>
<feature type="domain" description="IclR-ED" evidence="6">
    <location>
        <begin position="94"/>
        <end position="276"/>
    </location>
</feature>
<keyword evidence="2 7" id="KW-0238">DNA-binding</keyword>
<dbReference type="AlphaFoldDB" id="A0A1H0D2C6"/>